<reference evidence="1" key="1">
    <citation type="submission" date="2022-04" db="EMBL/GenBank/DDBJ databases">
        <title>Genome of the entomopathogenic fungus Entomophthora muscae.</title>
        <authorList>
            <person name="Elya C."/>
            <person name="Lovett B.R."/>
            <person name="Lee E."/>
            <person name="Macias A.M."/>
            <person name="Hajek A.E."/>
            <person name="De Bivort B.L."/>
            <person name="Kasson M.T."/>
            <person name="De Fine Licht H.H."/>
            <person name="Stajich J.E."/>
        </authorList>
    </citation>
    <scope>NUCLEOTIDE SEQUENCE</scope>
    <source>
        <strain evidence="1">Berkeley</strain>
    </source>
</reference>
<dbReference type="Proteomes" id="UP001165960">
    <property type="component" value="Unassembled WGS sequence"/>
</dbReference>
<evidence type="ECO:0000313" key="2">
    <source>
        <dbReference type="Proteomes" id="UP001165960"/>
    </source>
</evidence>
<proteinExistence type="predicted"/>
<evidence type="ECO:0000313" key="1">
    <source>
        <dbReference type="EMBL" id="KAJ9058090.1"/>
    </source>
</evidence>
<sequence>MYLPPGAPFGLVHFTEYPLKPEYKDYTADNIIAQDPLARTTNLTRYNRKGPWYVTKPRLFRDKYNFLPAYQVDMEPPAIPKPMPASAAELPLDHTNKLFRIVYITLTGVIDTIVPAAGPWSWVGKSMSYLIKLAPILWWALPTQSAIRQFPNTSEPADQGWFPETQPKFHYHETEAHVKELTNWIIDIQASNYTSAYRVKSLEFSPSNASRTSFSKF</sequence>
<dbReference type="EMBL" id="QTSX02005743">
    <property type="protein sequence ID" value="KAJ9058090.1"/>
    <property type="molecule type" value="Genomic_DNA"/>
</dbReference>
<keyword evidence="2" id="KW-1185">Reference proteome</keyword>
<comment type="caution">
    <text evidence="1">The sequence shown here is derived from an EMBL/GenBank/DDBJ whole genome shotgun (WGS) entry which is preliminary data.</text>
</comment>
<accession>A0ACC2S714</accession>
<organism evidence="1 2">
    <name type="scientific">Entomophthora muscae</name>
    <dbReference type="NCBI Taxonomy" id="34485"/>
    <lineage>
        <taxon>Eukaryota</taxon>
        <taxon>Fungi</taxon>
        <taxon>Fungi incertae sedis</taxon>
        <taxon>Zoopagomycota</taxon>
        <taxon>Entomophthoromycotina</taxon>
        <taxon>Entomophthoromycetes</taxon>
        <taxon>Entomophthorales</taxon>
        <taxon>Entomophthoraceae</taxon>
        <taxon>Entomophthora</taxon>
    </lineage>
</organism>
<name>A0ACC2S714_9FUNG</name>
<protein>
    <submittedName>
        <fullName evidence="1">Uncharacterized protein</fullName>
    </submittedName>
</protein>
<gene>
    <name evidence="1" type="ORF">DSO57_1015887</name>
</gene>